<proteinExistence type="inferred from homology"/>
<accession>A0ABY4W0R5</accession>
<dbReference type="Proteomes" id="UP001056291">
    <property type="component" value="Chromosome"/>
</dbReference>
<dbReference type="EMBL" id="CP098747">
    <property type="protein sequence ID" value="USG60549.1"/>
    <property type="molecule type" value="Genomic_DNA"/>
</dbReference>
<evidence type="ECO:0000256" key="5">
    <source>
        <dbReference type="ARBA" id="ARBA00023004"/>
    </source>
</evidence>
<keyword evidence="2" id="KW-0479">Metal-binding</keyword>
<evidence type="ECO:0000259" key="6">
    <source>
        <dbReference type="Pfam" id="PF02668"/>
    </source>
</evidence>
<dbReference type="RefSeq" id="WP_251933430.1">
    <property type="nucleotide sequence ID" value="NZ_CP098747.1"/>
</dbReference>
<keyword evidence="4" id="KW-0560">Oxidoreductase</keyword>
<sequence>MTLEITPLDASFGARIENISLSGLKAKQVSALYELWLEYGLLVFPGQNLTRREQITFARHFGKLEVKMVELSNVKEDGSLRNGKDDDMVKILKGNMGWHQDSTYLSVQAKGAAFSAHVVPTEGGETAWSDTAAAYDALDDELKKRIDGLSAYHSLHHSQQKAGFTHKAKKDSEYSGYGLGRQKPPLRPLVKTHAETGRKVLTIGRHAYGIPGLEEDESEKLLSDLVDFTCQAPRVYQHSWTVGDIVLWDNRRLMHQGCPWDMRERRVMLHSRIAGDPVAEFAAPA</sequence>
<name>A0ABY4W0R5_9PROT</name>
<evidence type="ECO:0000313" key="8">
    <source>
        <dbReference type="Proteomes" id="UP001056291"/>
    </source>
</evidence>
<evidence type="ECO:0000313" key="7">
    <source>
        <dbReference type="EMBL" id="USG60549.1"/>
    </source>
</evidence>
<keyword evidence="5" id="KW-0408">Iron</keyword>
<evidence type="ECO:0000256" key="1">
    <source>
        <dbReference type="ARBA" id="ARBA00005896"/>
    </source>
</evidence>
<feature type="domain" description="TauD/TfdA-like" evidence="6">
    <location>
        <begin position="4"/>
        <end position="269"/>
    </location>
</feature>
<dbReference type="Pfam" id="PF02668">
    <property type="entry name" value="TauD"/>
    <property type="match status" value="1"/>
</dbReference>
<dbReference type="InterPro" id="IPR042098">
    <property type="entry name" value="TauD-like_sf"/>
</dbReference>
<protein>
    <submittedName>
        <fullName evidence="7">TauD/TfdA family dioxygenase</fullName>
    </submittedName>
</protein>
<keyword evidence="3 7" id="KW-0223">Dioxygenase</keyword>
<dbReference type="GO" id="GO:0051213">
    <property type="term" value="F:dioxygenase activity"/>
    <property type="evidence" value="ECO:0007669"/>
    <property type="project" value="UniProtKB-KW"/>
</dbReference>
<evidence type="ECO:0000256" key="2">
    <source>
        <dbReference type="ARBA" id="ARBA00022723"/>
    </source>
</evidence>
<dbReference type="InterPro" id="IPR003819">
    <property type="entry name" value="TauD/TfdA-like"/>
</dbReference>
<evidence type="ECO:0000256" key="3">
    <source>
        <dbReference type="ARBA" id="ARBA00022964"/>
    </source>
</evidence>
<comment type="similarity">
    <text evidence="1">Belongs to the TfdA dioxygenase family.</text>
</comment>
<evidence type="ECO:0000256" key="4">
    <source>
        <dbReference type="ARBA" id="ARBA00023002"/>
    </source>
</evidence>
<dbReference type="PANTHER" id="PTHR30468:SF1">
    <property type="entry name" value="ALPHA-KETOGLUTARATE-DEPENDENT SULFONATE DIOXYGENASE"/>
    <property type="match status" value="1"/>
</dbReference>
<dbReference type="Gene3D" id="3.60.130.10">
    <property type="entry name" value="Clavaminate synthase-like"/>
    <property type="match status" value="1"/>
</dbReference>
<gene>
    <name evidence="7" type="ORF">NBZ79_15390</name>
</gene>
<dbReference type="SUPFAM" id="SSF51197">
    <property type="entry name" value="Clavaminate synthase-like"/>
    <property type="match status" value="1"/>
</dbReference>
<organism evidence="7 8">
    <name type="scientific">Sneathiella marina</name>
    <dbReference type="NCBI Taxonomy" id="2950108"/>
    <lineage>
        <taxon>Bacteria</taxon>
        <taxon>Pseudomonadati</taxon>
        <taxon>Pseudomonadota</taxon>
        <taxon>Alphaproteobacteria</taxon>
        <taxon>Sneathiellales</taxon>
        <taxon>Sneathiellaceae</taxon>
        <taxon>Sneathiella</taxon>
    </lineage>
</organism>
<dbReference type="PANTHER" id="PTHR30468">
    <property type="entry name" value="ALPHA-KETOGLUTARATE-DEPENDENT SULFONATE DIOXYGENASE"/>
    <property type="match status" value="1"/>
</dbReference>
<keyword evidence="8" id="KW-1185">Reference proteome</keyword>
<reference evidence="7" key="1">
    <citation type="submission" date="2022-06" db="EMBL/GenBank/DDBJ databases">
        <title>Sneathiella actinostolidae sp. nov., isolated from a sea anemonein the Western Pacific Ocean.</title>
        <authorList>
            <person name="Wei M.J."/>
        </authorList>
    </citation>
    <scope>NUCLEOTIDE SEQUENCE</scope>
    <source>
        <strain evidence="7">PHK-P5</strain>
    </source>
</reference>
<dbReference type="InterPro" id="IPR051323">
    <property type="entry name" value="AtsK-like"/>
</dbReference>